<proteinExistence type="predicted"/>
<evidence type="ECO:0008006" key="3">
    <source>
        <dbReference type="Google" id="ProtNLM"/>
    </source>
</evidence>
<dbReference type="EMBL" id="JAFLND010000001">
    <property type="protein sequence ID" value="MBO0330036.1"/>
    <property type="molecule type" value="Genomic_DNA"/>
</dbReference>
<accession>A0ABS3EUW4</accession>
<evidence type="ECO:0000313" key="1">
    <source>
        <dbReference type="EMBL" id="MBO0330036.1"/>
    </source>
</evidence>
<reference evidence="1 2" key="1">
    <citation type="submission" date="2021-03" db="EMBL/GenBank/DDBJ databases">
        <title>Muricauda sp. CAU 1631 isolated from Incheon.</title>
        <authorList>
            <person name="Kim W."/>
        </authorList>
    </citation>
    <scope>NUCLEOTIDE SEQUENCE [LARGE SCALE GENOMIC DNA]</scope>
    <source>
        <strain evidence="1 2">CAU 1631</strain>
    </source>
</reference>
<dbReference type="PROSITE" id="PS51257">
    <property type="entry name" value="PROKAR_LIPOPROTEIN"/>
    <property type="match status" value="1"/>
</dbReference>
<dbReference type="RefSeq" id="WP_207070466.1">
    <property type="nucleotide sequence ID" value="NZ_JAFLND010000001.1"/>
</dbReference>
<organism evidence="1 2">
    <name type="scientific">[Muricauda] lutisoli</name>
    <dbReference type="NCBI Taxonomy" id="2816035"/>
    <lineage>
        <taxon>Bacteria</taxon>
        <taxon>Pseudomonadati</taxon>
        <taxon>Bacteroidota</taxon>
        <taxon>Flavobacteriia</taxon>
        <taxon>Flavobacteriales</taxon>
        <taxon>Flavobacteriaceae</taxon>
        <taxon>Allomuricauda</taxon>
    </lineage>
</organism>
<evidence type="ECO:0000313" key="2">
    <source>
        <dbReference type="Proteomes" id="UP000664163"/>
    </source>
</evidence>
<dbReference type="Proteomes" id="UP000664163">
    <property type="component" value="Unassembled WGS sequence"/>
</dbReference>
<name>A0ABS3EUW4_9FLAO</name>
<protein>
    <recommendedName>
        <fullName evidence="3">Lipoprotein</fullName>
    </recommendedName>
</protein>
<gene>
    <name evidence="1" type="ORF">J0X13_05710</name>
</gene>
<sequence length="193" mass="22631">MKRLLFLSLLYLISSCSGENLEKAEQIKIYYGGFKNSDYNQIMRVISDSLTLTEGDYLMNFDRESYYEQFKWDSVFQPKYELILVENHNGQFTATVAVESLRYKFLKNNPLTCELRFSFKSGKITKIENLDCKDANWAMWQKERDSLVNWIKGNHPELDGFVHDLSMVGAQNYLKAISLYKKRTPKKNTTNDI</sequence>
<comment type="caution">
    <text evidence="1">The sequence shown here is derived from an EMBL/GenBank/DDBJ whole genome shotgun (WGS) entry which is preliminary data.</text>
</comment>
<keyword evidence="2" id="KW-1185">Reference proteome</keyword>